<dbReference type="OrthoDB" id="10061782at2759"/>
<reference evidence="4" key="1">
    <citation type="submission" date="2019-06" db="EMBL/GenBank/DDBJ databases">
        <title>Draft genome sequence of the griseofulvin-producing fungus Xylaria cubensis strain G536.</title>
        <authorList>
            <person name="Mead M.E."/>
            <person name="Raja H.A."/>
            <person name="Steenwyk J.L."/>
            <person name="Knowles S.L."/>
            <person name="Oberlies N.H."/>
            <person name="Rokas A."/>
        </authorList>
    </citation>
    <scope>NUCLEOTIDE SEQUENCE [LARGE SCALE GENOMIC DNA]</scope>
    <source>
        <strain evidence="4">G536</strain>
    </source>
</reference>
<organism evidence="3 4">
    <name type="scientific">Xylaria flabelliformis</name>
    <dbReference type="NCBI Taxonomy" id="2512241"/>
    <lineage>
        <taxon>Eukaryota</taxon>
        <taxon>Fungi</taxon>
        <taxon>Dikarya</taxon>
        <taxon>Ascomycota</taxon>
        <taxon>Pezizomycotina</taxon>
        <taxon>Sordariomycetes</taxon>
        <taxon>Xylariomycetidae</taxon>
        <taxon>Xylariales</taxon>
        <taxon>Xylariaceae</taxon>
        <taxon>Xylaria</taxon>
    </lineage>
</organism>
<feature type="transmembrane region" description="Helical" evidence="1">
    <location>
        <begin position="12"/>
        <end position="34"/>
    </location>
</feature>
<keyword evidence="1" id="KW-0472">Membrane</keyword>
<evidence type="ECO:0000256" key="1">
    <source>
        <dbReference type="SAM" id="Phobius"/>
    </source>
</evidence>
<keyword evidence="4" id="KW-1185">Reference proteome</keyword>
<dbReference type="Proteomes" id="UP000319160">
    <property type="component" value="Unassembled WGS sequence"/>
</dbReference>
<dbReference type="AlphaFoldDB" id="A0A553HL93"/>
<dbReference type="Pfam" id="PF08242">
    <property type="entry name" value="Methyltransf_12"/>
    <property type="match status" value="1"/>
</dbReference>
<dbReference type="SUPFAM" id="SSF53335">
    <property type="entry name" value="S-adenosyl-L-methionine-dependent methyltransferases"/>
    <property type="match status" value="1"/>
</dbReference>
<evidence type="ECO:0000313" key="3">
    <source>
        <dbReference type="EMBL" id="TRX88725.1"/>
    </source>
</evidence>
<evidence type="ECO:0000259" key="2">
    <source>
        <dbReference type="Pfam" id="PF08242"/>
    </source>
</evidence>
<keyword evidence="1" id="KW-1133">Transmembrane helix</keyword>
<feature type="domain" description="Methyltransferase type 12" evidence="2">
    <location>
        <begin position="61"/>
        <end position="167"/>
    </location>
</feature>
<dbReference type="STRING" id="2512241.A0A553HL93"/>
<dbReference type="InterPro" id="IPR013217">
    <property type="entry name" value="Methyltransf_12"/>
</dbReference>
<gene>
    <name evidence="3" type="ORF">FHL15_010397</name>
</gene>
<name>A0A553HL93_9PEZI</name>
<proteinExistence type="predicted"/>
<accession>A0A553HL93</accession>
<evidence type="ECO:0000313" key="4">
    <source>
        <dbReference type="Proteomes" id="UP000319160"/>
    </source>
</evidence>
<dbReference type="CDD" id="cd02440">
    <property type="entry name" value="AdoMet_MTases"/>
    <property type="match status" value="1"/>
</dbReference>
<dbReference type="InterPro" id="IPR029063">
    <property type="entry name" value="SAM-dependent_MTases_sf"/>
</dbReference>
<dbReference type="Gene3D" id="3.40.50.150">
    <property type="entry name" value="Vaccinia Virus protein VP39"/>
    <property type="match status" value="1"/>
</dbReference>
<sequence>MSATSQTGQTPGLYANIYTPTFLSIIYDVVVLRFNLRYMWRCRTDTVLEPFFAENFSRRHLDIGVATGYFLAKALSRPFRTHVKHSIALVDLNPNPLNAARARILSEAPNATVETVVADVTEPLPKALQHSMFDSISMFNLFHCIPGNEKLRAFSIYKDLLADGGVLTGCTVLGASHATNWFNYLYVKLYNRLGIFHNLDDKREDYERVLKENFEEVETTLVGMTLLFRVTKPLRS</sequence>
<protein>
    <recommendedName>
        <fullName evidence="2">Methyltransferase type 12 domain-containing protein</fullName>
    </recommendedName>
</protein>
<keyword evidence="1" id="KW-0812">Transmembrane</keyword>
<dbReference type="EMBL" id="VFLP01000081">
    <property type="protein sequence ID" value="TRX88725.1"/>
    <property type="molecule type" value="Genomic_DNA"/>
</dbReference>
<comment type="caution">
    <text evidence="3">The sequence shown here is derived from an EMBL/GenBank/DDBJ whole genome shotgun (WGS) entry which is preliminary data.</text>
</comment>